<dbReference type="VEuPathDB" id="FungiDB:FOZG_12244"/>
<evidence type="ECO:0000313" key="8">
    <source>
        <dbReference type="EMBL" id="RKK66689.1"/>
    </source>
</evidence>
<evidence type="ECO:0000313" key="9">
    <source>
        <dbReference type="Proteomes" id="UP000285084"/>
    </source>
</evidence>
<name>A0A420MF43_FUSOX</name>
<comment type="similarity">
    <text evidence="1 6">Belongs to the aldehyde dehydrogenase family.</text>
</comment>
<dbReference type="FunFam" id="3.40.309.10:FF:000012">
    <property type="entry name" value="Betaine aldehyde dehydrogenase"/>
    <property type="match status" value="1"/>
</dbReference>
<dbReference type="SUPFAM" id="SSF53720">
    <property type="entry name" value="ALDH-like"/>
    <property type="match status" value="1"/>
</dbReference>
<evidence type="ECO:0000256" key="5">
    <source>
        <dbReference type="PROSITE-ProRule" id="PRU10007"/>
    </source>
</evidence>
<dbReference type="VEuPathDB" id="FungiDB:FOXG_08998"/>
<dbReference type="PANTHER" id="PTHR11699">
    <property type="entry name" value="ALDEHYDE DEHYDROGENASE-RELATED"/>
    <property type="match status" value="1"/>
</dbReference>
<dbReference type="EC" id="1.2.1.3" evidence="3"/>
<dbReference type="VEuPathDB" id="FungiDB:HZS61_017045"/>
<organism evidence="8 9">
    <name type="scientific">Fusarium oxysporum</name>
    <name type="common">Fusarium vascular wilt</name>
    <dbReference type="NCBI Taxonomy" id="5507"/>
    <lineage>
        <taxon>Eukaryota</taxon>
        <taxon>Fungi</taxon>
        <taxon>Dikarya</taxon>
        <taxon>Ascomycota</taxon>
        <taxon>Pezizomycotina</taxon>
        <taxon>Sordariomycetes</taxon>
        <taxon>Hypocreomycetidae</taxon>
        <taxon>Hypocreales</taxon>
        <taxon>Nectriaceae</taxon>
        <taxon>Fusarium</taxon>
        <taxon>Fusarium oxysporum species complex</taxon>
    </lineage>
</organism>
<dbReference type="InterPro" id="IPR015590">
    <property type="entry name" value="Aldehyde_DH_dom"/>
</dbReference>
<protein>
    <recommendedName>
        <fullName evidence="3">aldehyde dehydrogenase (NAD(+))</fullName>
        <ecNumber evidence="3">1.2.1.3</ecNumber>
    </recommendedName>
</protein>
<dbReference type="VEuPathDB" id="FungiDB:FOMG_07762"/>
<proteinExistence type="inferred from homology"/>
<evidence type="ECO:0000256" key="4">
    <source>
        <dbReference type="ARBA" id="ARBA00049194"/>
    </source>
</evidence>
<evidence type="ECO:0000256" key="3">
    <source>
        <dbReference type="ARBA" id="ARBA00024226"/>
    </source>
</evidence>
<feature type="active site" evidence="5">
    <location>
        <position position="244"/>
    </location>
</feature>
<dbReference type="GO" id="GO:0004029">
    <property type="term" value="F:aldehyde dehydrogenase (NAD+) activity"/>
    <property type="evidence" value="ECO:0007669"/>
    <property type="project" value="UniProtKB-EC"/>
</dbReference>
<evidence type="ECO:0000256" key="6">
    <source>
        <dbReference type="RuleBase" id="RU003345"/>
    </source>
</evidence>
<evidence type="ECO:0000256" key="1">
    <source>
        <dbReference type="ARBA" id="ARBA00009986"/>
    </source>
</evidence>
<dbReference type="EMBL" id="MRCX01000271">
    <property type="protein sequence ID" value="RKK66689.1"/>
    <property type="molecule type" value="Genomic_DNA"/>
</dbReference>
<dbReference type="AlphaFoldDB" id="A0A420MF43"/>
<gene>
    <name evidence="8" type="ORF">BFJ69_g15172</name>
</gene>
<dbReference type="InterPro" id="IPR029510">
    <property type="entry name" value="Ald_DH_CS_GLU"/>
</dbReference>
<dbReference type="Gene3D" id="3.40.309.10">
    <property type="entry name" value="Aldehyde Dehydrogenase, Chain A, domain 2"/>
    <property type="match status" value="1"/>
</dbReference>
<sequence length="474" mass="51130">MLGDNQAKGRKAEEAEAFPWSTENLPNKLFINNEYVEAKSGQKVEVVNPKNESLVSSEVPLAGEKAVERAVEAAEAAFPDWRQTTATARRDCLLKLADLMEKHQDTLIALTRLTLGMPVQPFGGMELDHSARTPGSYCWNCALERPDGHDGTKSRPGPALATGNCFILKPSEKTPLASLALGALVKEAGFPPGVFQILSSDGSTGALLASHMRARKISFTGSTVTGRKIHQMAAQSNLKRVTLELGGKSPAIIFDDADIDNAVAWCVNCITANLGQACFAASRVYVQEGIYDKFAAKYKALMVERASTMGDPDVPGTLVGPVVDVLQFERIKGFLETGRNEGKVLTGGEAAQGPGYFIKPTIFEGVHKDAEIVRKEIFGPVAVLNKFSTEEEIIDLANDSNYGLMAGIFTQDVNRAMRLASLIDSGNVGINCISMVFINAPFGGTKESEIGRENGRDALHAFTEPKIVFINLTY</sequence>
<dbReference type="Proteomes" id="UP000285084">
    <property type="component" value="Unassembled WGS sequence"/>
</dbReference>
<accession>A0A420MF43</accession>
<dbReference type="VEuPathDB" id="FungiDB:FOC4_g10004121"/>
<keyword evidence="2 6" id="KW-0560">Oxidoreductase</keyword>
<dbReference type="VEuPathDB" id="FungiDB:FOIG_16256"/>
<comment type="catalytic activity">
    <reaction evidence="4">
        <text>an aldehyde + NAD(+) + H2O = a carboxylate + NADH + 2 H(+)</text>
        <dbReference type="Rhea" id="RHEA:16185"/>
        <dbReference type="ChEBI" id="CHEBI:15377"/>
        <dbReference type="ChEBI" id="CHEBI:15378"/>
        <dbReference type="ChEBI" id="CHEBI:17478"/>
        <dbReference type="ChEBI" id="CHEBI:29067"/>
        <dbReference type="ChEBI" id="CHEBI:57540"/>
        <dbReference type="ChEBI" id="CHEBI:57945"/>
        <dbReference type="EC" id="1.2.1.3"/>
    </reaction>
</comment>
<evidence type="ECO:0000259" key="7">
    <source>
        <dbReference type="Pfam" id="PF00171"/>
    </source>
</evidence>
<dbReference type="InterPro" id="IPR016161">
    <property type="entry name" value="Ald_DH/histidinol_DH"/>
</dbReference>
<dbReference type="Pfam" id="PF00171">
    <property type="entry name" value="Aldedh"/>
    <property type="match status" value="2"/>
</dbReference>
<reference evidence="8 9" key="1">
    <citation type="journal article" date="2018" name="Sci. Rep.">
        <title>Characterisation of pathogen-specific regions and novel effector candidates in Fusarium oxysporum f. sp. cepae.</title>
        <authorList>
            <person name="Armitage A.D."/>
            <person name="Taylor A."/>
            <person name="Sobczyk M.K."/>
            <person name="Baxter L."/>
            <person name="Greenfield B.P."/>
            <person name="Bates H.J."/>
            <person name="Wilson F."/>
            <person name="Jackson A.C."/>
            <person name="Ott S."/>
            <person name="Harrison R.J."/>
            <person name="Clarkson J.P."/>
        </authorList>
    </citation>
    <scope>NUCLEOTIDE SEQUENCE [LARGE SCALE GENOMIC DNA]</scope>
    <source>
        <strain evidence="8 9">Fo_A13</strain>
    </source>
</reference>
<dbReference type="VEuPathDB" id="FungiDB:FOC1_g10000752"/>
<comment type="caution">
    <text evidence="8">The sequence shown here is derived from an EMBL/GenBank/DDBJ whole genome shotgun (WGS) entry which is preliminary data.</text>
</comment>
<dbReference type="Gene3D" id="3.40.605.10">
    <property type="entry name" value="Aldehyde Dehydrogenase, Chain A, domain 1"/>
    <property type="match status" value="2"/>
</dbReference>
<evidence type="ECO:0000256" key="2">
    <source>
        <dbReference type="ARBA" id="ARBA00023002"/>
    </source>
</evidence>
<dbReference type="InterPro" id="IPR016163">
    <property type="entry name" value="Ald_DH_C"/>
</dbReference>
<feature type="domain" description="Aldehyde dehydrogenase" evidence="7">
    <location>
        <begin position="35"/>
        <end position="131"/>
    </location>
</feature>
<dbReference type="InterPro" id="IPR016162">
    <property type="entry name" value="Ald_DH_N"/>
</dbReference>
<dbReference type="PROSITE" id="PS00687">
    <property type="entry name" value="ALDEHYDE_DEHYDR_GLU"/>
    <property type="match status" value="1"/>
</dbReference>
<feature type="domain" description="Aldehyde dehydrogenase" evidence="7">
    <location>
        <begin position="157"/>
        <end position="468"/>
    </location>
</feature>